<feature type="chain" id="PRO_5016264725" evidence="1">
    <location>
        <begin position="17"/>
        <end position="106"/>
    </location>
</feature>
<evidence type="ECO:0000256" key="1">
    <source>
        <dbReference type="SAM" id="SignalP"/>
    </source>
</evidence>
<evidence type="ECO:0000313" key="2">
    <source>
        <dbReference type="EMBL" id="PWS38388.1"/>
    </source>
</evidence>
<dbReference type="PROSITE" id="PS51257">
    <property type="entry name" value="PROKAR_LIPOPROTEIN"/>
    <property type="match status" value="1"/>
</dbReference>
<proteinExistence type="predicted"/>
<protein>
    <submittedName>
        <fullName evidence="2">Phosphoribosylamine--glycine ligase</fullName>
    </submittedName>
</protein>
<sequence length="106" mass="11839">MMRATLLALALPALLAAGCGSTPEERRVAAELPNDPVVAECRQEARRDPSVRNVWREMNPSNRTQEDRLTAMAVEAESNAFDACLRRRGVIRSGGVERVRPQGFYW</sequence>
<comment type="caution">
    <text evidence="2">The sequence shown here is derived from an EMBL/GenBank/DDBJ whole genome shotgun (WGS) entry which is preliminary data.</text>
</comment>
<dbReference type="AlphaFoldDB" id="A0A317FLD0"/>
<accession>A0A317FLD0</accession>
<evidence type="ECO:0000313" key="3">
    <source>
        <dbReference type="Proteomes" id="UP000245765"/>
    </source>
</evidence>
<dbReference type="RefSeq" id="WP_109869009.1">
    <property type="nucleotide sequence ID" value="NZ_QGNA01000001.1"/>
</dbReference>
<dbReference type="GO" id="GO:0016874">
    <property type="term" value="F:ligase activity"/>
    <property type="evidence" value="ECO:0007669"/>
    <property type="project" value="UniProtKB-KW"/>
</dbReference>
<organism evidence="2 3">
    <name type="scientific">Falsiroseomonas bella</name>
    <dbReference type="NCBI Taxonomy" id="2184016"/>
    <lineage>
        <taxon>Bacteria</taxon>
        <taxon>Pseudomonadati</taxon>
        <taxon>Pseudomonadota</taxon>
        <taxon>Alphaproteobacteria</taxon>
        <taxon>Acetobacterales</taxon>
        <taxon>Roseomonadaceae</taxon>
        <taxon>Falsiroseomonas</taxon>
    </lineage>
</organism>
<keyword evidence="1" id="KW-0732">Signal</keyword>
<gene>
    <name evidence="2" type="ORF">DFH01_03620</name>
</gene>
<feature type="signal peptide" evidence="1">
    <location>
        <begin position="1"/>
        <end position="16"/>
    </location>
</feature>
<dbReference type="OrthoDB" id="7281550at2"/>
<dbReference type="EMBL" id="QGNA01000001">
    <property type="protein sequence ID" value="PWS38388.1"/>
    <property type="molecule type" value="Genomic_DNA"/>
</dbReference>
<dbReference type="Proteomes" id="UP000245765">
    <property type="component" value="Unassembled WGS sequence"/>
</dbReference>
<name>A0A317FLD0_9PROT</name>
<keyword evidence="3" id="KW-1185">Reference proteome</keyword>
<keyword evidence="2" id="KW-0436">Ligase</keyword>
<reference evidence="3" key="1">
    <citation type="submission" date="2018-05" db="EMBL/GenBank/DDBJ databases">
        <authorList>
            <person name="Du Z."/>
            <person name="Wang X."/>
        </authorList>
    </citation>
    <scope>NUCLEOTIDE SEQUENCE [LARGE SCALE GENOMIC DNA]</scope>
    <source>
        <strain evidence="3">CQN31</strain>
    </source>
</reference>